<dbReference type="GO" id="GO:0033617">
    <property type="term" value="P:mitochondrial respiratory chain complex IV assembly"/>
    <property type="evidence" value="ECO:0007669"/>
    <property type="project" value="InterPro"/>
</dbReference>
<dbReference type="OrthoDB" id="2420608at2759"/>
<protein>
    <submittedName>
        <fullName evidence="2">Uncharacterized protein</fullName>
    </submittedName>
</protein>
<name>A0A8H8D9V7_9ASCO</name>
<feature type="compositionally biased region" description="Polar residues" evidence="1">
    <location>
        <begin position="440"/>
        <end position="451"/>
    </location>
</feature>
<dbReference type="Pfam" id="PF10384">
    <property type="entry name" value="Scm3"/>
    <property type="match status" value="1"/>
</dbReference>
<dbReference type="GeneID" id="93653057"/>
<feature type="compositionally biased region" description="Polar residues" evidence="1">
    <location>
        <begin position="283"/>
        <end position="294"/>
    </location>
</feature>
<organism evidence="2 3">
    <name type="scientific">Candida metapsilosis</name>
    <dbReference type="NCBI Taxonomy" id="273372"/>
    <lineage>
        <taxon>Eukaryota</taxon>
        <taxon>Fungi</taxon>
        <taxon>Dikarya</taxon>
        <taxon>Ascomycota</taxon>
        <taxon>Saccharomycotina</taxon>
        <taxon>Pichiomycetes</taxon>
        <taxon>Debaryomycetaceae</taxon>
        <taxon>Candida/Lodderomyces clade</taxon>
        <taxon>Candida</taxon>
    </lineage>
</organism>
<feature type="compositionally biased region" description="Polar residues" evidence="1">
    <location>
        <begin position="1"/>
        <end position="14"/>
    </location>
</feature>
<feature type="region of interest" description="Disordered" evidence="1">
    <location>
        <begin position="123"/>
        <end position="146"/>
    </location>
</feature>
<dbReference type="PANTHER" id="PTHR13639:SF2">
    <property type="entry name" value="CYTOCHROME C OXIDASE ASSEMBLY FACTOR 4 HOMOLOG, MITOCHONDRIAL"/>
    <property type="match status" value="1"/>
</dbReference>
<reference evidence="2 3" key="1">
    <citation type="submission" date="2020-12" db="EMBL/GenBank/DDBJ databases">
        <title>Effect of drift, selection, and recombination on the evolution of hybrid genomes in Candida yeast pathogens.</title>
        <authorList>
            <person name="Mixao V."/>
            <person name="Ksiezopolska E."/>
            <person name="Saus E."/>
            <person name="Boekhout T."/>
            <person name="Gacser A."/>
            <person name="Gabaldon T."/>
        </authorList>
    </citation>
    <scope>NUCLEOTIDE SEQUENCE [LARGE SCALE GENOMIC DNA]</scope>
    <source>
        <strain evidence="2 3">BP57</strain>
    </source>
</reference>
<feature type="region of interest" description="Disordered" evidence="1">
    <location>
        <begin position="261"/>
        <end position="400"/>
    </location>
</feature>
<dbReference type="Proteomes" id="UP000669133">
    <property type="component" value="Unassembled WGS sequence"/>
</dbReference>
<feature type="compositionally biased region" description="Polar residues" evidence="1">
    <location>
        <begin position="757"/>
        <end position="766"/>
    </location>
</feature>
<accession>A0A8H8D9V7</accession>
<dbReference type="GO" id="GO:0005758">
    <property type="term" value="C:mitochondrial intermembrane space"/>
    <property type="evidence" value="ECO:0007669"/>
    <property type="project" value="InterPro"/>
</dbReference>
<dbReference type="PANTHER" id="PTHR13639">
    <property type="entry name" value="CYTOCHROME C OXIDASE ASSEMBLY FACTOR 4 HOMOLOG, MITOCHONDRIAL"/>
    <property type="match status" value="1"/>
</dbReference>
<dbReference type="InterPro" id="IPR009072">
    <property type="entry name" value="Histone-fold"/>
</dbReference>
<dbReference type="InterPro" id="IPR018465">
    <property type="entry name" value="Scm3/HJURP"/>
</dbReference>
<dbReference type="EMBL" id="JAEOAQ010000006">
    <property type="protein sequence ID" value="KAG5418099.1"/>
    <property type="molecule type" value="Genomic_DNA"/>
</dbReference>
<feature type="region of interest" description="Disordered" evidence="1">
    <location>
        <begin position="413"/>
        <end position="464"/>
    </location>
</feature>
<feature type="region of interest" description="Disordered" evidence="1">
    <location>
        <begin position="78"/>
        <end position="111"/>
    </location>
</feature>
<feature type="region of interest" description="Disordered" evidence="1">
    <location>
        <begin position="1"/>
        <end position="25"/>
    </location>
</feature>
<dbReference type="GO" id="GO:0005634">
    <property type="term" value="C:nucleus"/>
    <property type="evidence" value="ECO:0007669"/>
    <property type="project" value="InterPro"/>
</dbReference>
<feature type="compositionally biased region" description="Basic and acidic residues" evidence="1">
    <location>
        <begin position="261"/>
        <end position="277"/>
    </location>
</feature>
<dbReference type="InterPro" id="IPR039870">
    <property type="entry name" value="Coa4-like"/>
</dbReference>
<dbReference type="GO" id="GO:0042393">
    <property type="term" value="F:histone binding"/>
    <property type="evidence" value="ECO:0007669"/>
    <property type="project" value="InterPro"/>
</dbReference>
<dbReference type="GO" id="GO:0046982">
    <property type="term" value="F:protein heterodimerization activity"/>
    <property type="evidence" value="ECO:0007669"/>
    <property type="project" value="InterPro"/>
</dbReference>
<evidence type="ECO:0000313" key="3">
    <source>
        <dbReference type="Proteomes" id="UP000669133"/>
    </source>
</evidence>
<feature type="compositionally biased region" description="Acidic residues" evidence="1">
    <location>
        <begin position="338"/>
        <end position="385"/>
    </location>
</feature>
<feature type="region of interest" description="Disordered" evidence="1">
    <location>
        <begin position="724"/>
        <end position="808"/>
    </location>
</feature>
<dbReference type="RefSeq" id="XP_067547215.1">
    <property type="nucleotide sequence ID" value="XM_067693499.1"/>
</dbReference>
<evidence type="ECO:0000313" key="2">
    <source>
        <dbReference type="EMBL" id="KAG5418099.1"/>
    </source>
</evidence>
<sequence>MKPSHTLINNSTATAAGDDDEPDEWDRRIMDTGCHQENLKLQLCHADTGDWRKCLKEMQAFRASETNFAKKLRFAKSYKSSSSLVSSPYMSPTKQSSNAQAAAHPPKPQVPFKLTLYPPSLRPTQEEEEEISIELSTDEELDQDERYPQEASRDIEQLIEESSDKELFRAKLKQLEKDSLRRFENKWTGIISKYSNINDDRESDEIDLVTGEIVTNNGHLNRIRNGGESNNGKRTRRLTTFKLWKQQEGPQPDVTVRNRLQKLDDRAVKQRDRDMRRMRIPSPSKSDNKPSLTSGDFLRNVSPTKGQVPTGIEKDESPTKKRRVFVQQAAETSPSEYSETESDMSSDYSVDDGSEAENSVEEDDSYEDSDYEDRDEESNRDDDETSTVYEKKQSQDFSKSKYFKQMGSSILNAPRLASEGPLSTSTPEPELLPGTERKPNTTASQKSTNHRQSSKESFNDSDIGNISGQNLNSLFLEHSSPKLNKSHSILDFNKDSVNESSPFLDESSPINTPHKVKSTNLIEKGAPKSFTNASTNPTSLPSSASCESFEEQINIIEEPYYFMGDDALPTTSSSTLKIFKCCVTECTFCTMNKKLYASHLIKLHSSLLYQLGYPVEVDAQCHSSSTEVVKQITDMNKKRLFADFPLHFKRQLPTNIHKCDKLINGDQCQMFYLHGDDLNKHKQAGKCNSQSQIIFCPILGCGYMTDGGYQEWRSHLIDAGHSQVEQNKSKTLTAGDKSVDMDSSNVEDSIMKDESSPNDTQPTPTKRTLLLNNLKAMTSRSQDDRFAKNPTSQSQTDSGYESIEELFQ</sequence>
<keyword evidence="3" id="KW-1185">Reference proteome</keyword>
<comment type="caution">
    <text evidence="2">The sequence shown here is derived from an EMBL/GenBank/DDBJ whole genome shotgun (WGS) entry which is preliminary data.</text>
</comment>
<gene>
    <name evidence="2" type="ORF">I9W82_004428</name>
</gene>
<dbReference type="AlphaFoldDB" id="A0A8H8D9V7"/>
<feature type="compositionally biased region" description="Acidic residues" evidence="1">
    <location>
        <begin position="126"/>
        <end position="143"/>
    </location>
</feature>
<evidence type="ECO:0000256" key="1">
    <source>
        <dbReference type="SAM" id="MobiDB-lite"/>
    </source>
</evidence>
<feature type="compositionally biased region" description="Low complexity" evidence="1">
    <location>
        <begin position="78"/>
        <end position="92"/>
    </location>
</feature>
<dbReference type="Gene3D" id="1.10.20.10">
    <property type="entry name" value="Histone, subunit A"/>
    <property type="match status" value="1"/>
</dbReference>
<proteinExistence type="predicted"/>
<feature type="compositionally biased region" description="Polar residues" evidence="1">
    <location>
        <begin position="789"/>
        <end position="799"/>
    </location>
</feature>